<proteinExistence type="predicted"/>
<accession>A0A7X2SYZ8</accession>
<reference evidence="1 2" key="1">
    <citation type="submission" date="2019-11" db="EMBL/GenBank/DDBJ databases">
        <title>Draft Genome Sequence of Plant Growth-Promoting Rhizosphere-Associated Bacteria.</title>
        <authorList>
            <person name="Vasilyev I.Y."/>
            <person name="Radchenko V."/>
            <person name="Ilnitskaya E.V."/>
        </authorList>
    </citation>
    <scope>NUCLEOTIDE SEQUENCE [LARGE SCALE GENOMIC DNA]</scope>
    <source>
        <strain evidence="1 2">VRA_MhP_f</strain>
    </source>
</reference>
<gene>
    <name evidence="1" type="primary">flgD</name>
    <name evidence="1" type="ORF">GKC49_30600</name>
</gene>
<name>A0A7X2SYZ8_ENTAG</name>
<dbReference type="AlphaFoldDB" id="A0A7X2SYZ8"/>
<evidence type="ECO:0000313" key="2">
    <source>
        <dbReference type="Proteomes" id="UP000461948"/>
    </source>
</evidence>
<keyword evidence="1" id="KW-0282">Flagellum</keyword>
<evidence type="ECO:0000313" key="1">
    <source>
        <dbReference type="EMBL" id="MSE19292.1"/>
    </source>
</evidence>
<dbReference type="EMBL" id="WKLC01002598">
    <property type="protein sequence ID" value="MSE19292.1"/>
    <property type="molecule type" value="Genomic_DNA"/>
</dbReference>
<organism evidence="1 2">
    <name type="scientific">Enterobacter agglomerans</name>
    <name type="common">Erwinia herbicola</name>
    <name type="synonym">Pantoea agglomerans</name>
    <dbReference type="NCBI Taxonomy" id="549"/>
    <lineage>
        <taxon>Bacteria</taxon>
        <taxon>Pseudomonadati</taxon>
        <taxon>Pseudomonadota</taxon>
        <taxon>Gammaproteobacteria</taxon>
        <taxon>Enterobacterales</taxon>
        <taxon>Erwiniaceae</taxon>
        <taxon>Pantoea</taxon>
        <taxon>Pantoea agglomerans group</taxon>
    </lineage>
</organism>
<keyword evidence="1" id="KW-0969">Cilium</keyword>
<comment type="caution">
    <text evidence="1">The sequence shown here is derived from an EMBL/GenBank/DDBJ whole genome shotgun (WGS) entry which is preliminary data.</text>
</comment>
<dbReference type="Proteomes" id="UP000461948">
    <property type="component" value="Unassembled WGS sequence"/>
</dbReference>
<keyword evidence="1" id="KW-0966">Cell projection</keyword>
<feature type="non-terminal residue" evidence="1">
    <location>
        <position position="1"/>
    </location>
</feature>
<sequence>ANNTTKLDLGTMGSATLDDVRQIL</sequence>
<protein>
    <submittedName>
        <fullName evidence="1">Flagellar hook assembly protein FlgD</fullName>
    </submittedName>
</protein>